<dbReference type="SUPFAM" id="SSF48452">
    <property type="entry name" value="TPR-like"/>
    <property type="match status" value="1"/>
</dbReference>
<evidence type="ECO:0000313" key="3">
    <source>
        <dbReference type="Proteomes" id="UP000291469"/>
    </source>
</evidence>
<dbReference type="AlphaFoldDB" id="A0A411YKT0"/>
<dbReference type="RefSeq" id="WP_131156796.1">
    <property type="nucleotide sequence ID" value="NZ_CP036402.1"/>
</dbReference>
<keyword evidence="3" id="KW-1185">Reference proteome</keyword>
<feature type="region of interest" description="Disordered" evidence="1">
    <location>
        <begin position="1"/>
        <end position="24"/>
    </location>
</feature>
<accession>A0A411YKT0</accession>
<dbReference type="EMBL" id="CP036402">
    <property type="protein sequence ID" value="QBI21805.1"/>
    <property type="molecule type" value="Genomic_DNA"/>
</dbReference>
<organism evidence="2 3">
    <name type="scientific">Egibacter rhizosphaerae</name>
    <dbReference type="NCBI Taxonomy" id="1670831"/>
    <lineage>
        <taxon>Bacteria</taxon>
        <taxon>Bacillati</taxon>
        <taxon>Actinomycetota</taxon>
        <taxon>Nitriliruptoria</taxon>
        <taxon>Egibacterales</taxon>
        <taxon>Egibacteraceae</taxon>
        <taxon>Egibacter</taxon>
    </lineage>
</organism>
<evidence type="ECO:0008006" key="4">
    <source>
        <dbReference type="Google" id="ProtNLM"/>
    </source>
</evidence>
<dbReference type="OrthoDB" id="4793449at2"/>
<dbReference type="KEGG" id="erz:ER308_21095"/>
<name>A0A411YKT0_9ACTN</name>
<proteinExistence type="predicted"/>
<protein>
    <recommendedName>
        <fullName evidence="4">Tetratricopeptide repeat protein</fullName>
    </recommendedName>
</protein>
<gene>
    <name evidence="2" type="ORF">ER308_21095</name>
</gene>
<dbReference type="Proteomes" id="UP000291469">
    <property type="component" value="Chromosome"/>
</dbReference>
<reference evidence="2 3" key="1">
    <citation type="submission" date="2019-01" db="EMBL/GenBank/DDBJ databases">
        <title>Egibacter rhizosphaerae EGI 80759T.</title>
        <authorList>
            <person name="Chen D.-D."/>
            <person name="Tian Y."/>
            <person name="Jiao J.-Y."/>
            <person name="Zhang X.-T."/>
            <person name="Zhang Y.-G."/>
            <person name="Zhang Y."/>
            <person name="Xiao M."/>
            <person name="Shu W.-S."/>
            <person name="Li W.-J."/>
        </authorList>
    </citation>
    <scope>NUCLEOTIDE SEQUENCE [LARGE SCALE GENOMIC DNA]</scope>
    <source>
        <strain evidence="2 3">EGI 80759</strain>
    </source>
</reference>
<evidence type="ECO:0000313" key="2">
    <source>
        <dbReference type="EMBL" id="QBI21805.1"/>
    </source>
</evidence>
<dbReference type="Gene3D" id="1.25.40.10">
    <property type="entry name" value="Tetratricopeptide repeat domain"/>
    <property type="match status" value="1"/>
</dbReference>
<dbReference type="InterPro" id="IPR011990">
    <property type="entry name" value="TPR-like_helical_dom_sf"/>
</dbReference>
<sequence length="177" mass="19807">MSQPPAPNAPFMRDERAGDEELAQEAEELAAQLEELDGSARVRAEGRLGELLRMLDRYSEAETHLRAALETAVATGDQRAEVANRLRLATALQYQERHHEALEQFDLTEDAIAAHELEEDYSDFAAQHRGKCLVELGRVEEGIGELERALELRERKGDPELLASTDAAIEFARDLLE</sequence>
<evidence type="ECO:0000256" key="1">
    <source>
        <dbReference type="SAM" id="MobiDB-lite"/>
    </source>
</evidence>